<dbReference type="eggNOG" id="COG5492">
    <property type="taxonomic scope" value="Bacteria"/>
</dbReference>
<evidence type="ECO:0000313" key="3">
    <source>
        <dbReference type="EMBL" id="ABB32385.1"/>
    </source>
</evidence>
<organism evidence="3 4">
    <name type="scientific">Geobacter metallireducens (strain ATCC 53774 / DSM 7210 / GS-15)</name>
    <dbReference type="NCBI Taxonomy" id="269799"/>
    <lineage>
        <taxon>Bacteria</taxon>
        <taxon>Pseudomonadati</taxon>
        <taxon>Thermodesulfobacteriota</taxon>
        <taxon>Desulfuromonadia</taxon>
        <taxon>Geobacterales</taxon>
        <taxon>Geobacteraceae</taxon>
        <taxon>Geobacter</taxon>
    </lineage>
</organism>
<sequence length="543" mass="57099">MKTKLHLSALLVVMVCAGCGGNGAGDPPAAYSLIAWNDLGMHCIDNDYSVFAILPPYNNLHAQLIDRQTGKQVTAGVTVTYTATADTRGSINSTSKGKTNFWQWVSGLFGVTLPVDTGLTGNRTPGTAPAPMSYDPASGFWKADGIPILPHDDAGAPNYYPMVKVEARDGRGVLLATTYTVLPVSDELACSKCHTSGIGDPMAQPSPDWVFDPNPVRDWRRNILLLHDTKNGANPLYATALAQKGYLPAGLLATSDAGTPILCAGCHPSNALGTTGVAGVKQLTTSMHSWHAVKAMDDATGMPLGQTMDRSGCYYCHPGSTTQCLRGVMGNAKNPDGSAALECQSCHGSMNVVGGAGRAGWIDLPKCQYCHYQAPDGTYVRDTSAFDVSGNFRQTTSIFSTGQALFKVGATHGTMQCEACHGSTHAEYPSSEDNDNVQSINLQGYAGTIAECVVCHPQGFPPSAAGGPHGLHTVGAAWVDTHGSAAKADSQACTVCHGKDYRGTRLSRTFTARSFRTTSTGMKVYAKGDMVGCYDCHNGPGGK</sequence>
<keyword evidence="4" id="KW-1185">Reference proteome</keyword>
<dbReference type="STRING" id="269799.Gmet_2156"/>
<dbReference type="InterPro" id="IPR036280">
    <property type="entry name" value="Multihaem_cyt_sf"/>
</dbReference>
<dbReference type="AlphaFoldDB" id="Q39TN9"/>
<proteinExistence type="predicted"/>
<dbReference type="Pfam" id="PF22113">
    <property type="entry name" value="Mtrc-MtrF_II-IV_dom"/>
    <property type="match status" value="1"/>
</dbReference>
<reference evidence="3 4" key="1">
    <citation type="submission" date="2005-10" db="EMBL/GenBank/DDBJ databases">
        <title>Complete sequence of Geobacter metallireducens GS-15.</title>
        <authorList>
            <consortium name="US DOE Joint Genome Institute"/>
            <person name="Copeland A."/>
            <person name="Lucas S."/>
            <person name="Lapidus A."/>
            <person name="Barry K."/>
            <person name="Detter J.C."/>
            <person name="Glavina T."/>
            <person name="Hammon N."/>
            <person name="Israni S."/>
            <person name="Pitluck S."/>
            <person name="Di Bartolo G."/>
            <person name="Chain P."/>
            <person name="Schmutz J."/>
            <person name="Larimer F."/>
            <person name="Land M."/>
            <person name="Kyrpides N."/>
            <person name="Ivanova N."/>
            <person name="Richardson P."/>
        </authorList>
    </citation>
    <scope>NUCLEOTIDE SEQUENCE [LARGE SCALE GENOMIC DNA]</scope>
    <source>
        <strain evidence="4">ATCC 53774 / DSM 7210 / GS-15</strain>
    </source>
</reference>
<dbReference type="InterPro" id="IPR054337">
    <property type="entry name" value="Mtrc-MtrF-like_dom_II/IV"/>
</dbReference>
<feature type="signal peptide" evidence="1">
    <location>
        <begin position="1"/>
        <end position="24"/>
    </location>
</feature>
<evidence type="ECO:0000256" key="1">
    <source>
        <dbReference type="SAM" id="SignalP"/>
    </source>
</evidence>
<name>Q39TN9_GEOMG</name>
<accession>Q39TN9</accession>
<dbReference type="EMBL" id="CP000148">
    <property type="protein sequence ID" value="ABB32385.1"/>
    <property type="molecule type" value="Genomic_DNA"/>
</dbReference>
<evidence type="ECO:0000313" key="4">
    <source>
        <dbReference type="Proteomes" id="UP000007073"/>
    </source>
</evidence>
<dbReference type="RefSeq" id="WP_004513049.1">
    <property type="nucleotide sequence ID" value="NC_007517.1"/>
</dbReference>
<keyword evidence="1" id="KW-0732">Signal</keyword>
<feature type="domain" description="Outer membrane cytochrome MtrC/MtrF-like" evidence="2">
    <location>
        <begin position="342"/>
        <end position="500"/>
    </location>
</feature>
<dbReference type="HOGENOM" id="CLU_016488_0_0_7"/>
<dbReference type="Proteomes" id="UP000007073">
    <property type="component" value="Chromosome"/>
</dbReference>
<protein>
    <submittedName>
        <fullName evidence="3">Cytochrome c</fullName>
    </submittedName>
</protein>
<feature type="chain" id="PRO_5004223506" evidence="1">
    <location>
        <begin position="25"/>
        <end position="543"/>
    </location>
</feature>
<dbReference type="KEGG" id="gme:Gmet_2156"/>
<reference evidence="3 4" key="2">
    <citation type="journal article" date="2009" name="BMC Microbiol.">
        <title>The genome sequence of Geobacter metallireducens: features of metabolism, physiology and regulation common and dissimilar to Geobacter sulfurreducens.</title>
        <authorList>
            <person name="Aklujkar M."/>
            <person name="Krushkal J."/>
            <person name="DiBartolo G."/>
            <person name="Lapidus A."/>
            <person name="Land M.L."/>
            <person name="Lovley D.R."/>
        </authorList>
    </citation>
    <scope>NUCLEOTIDE SEQUENCE [LARGE SCALE GENOMIC DNA]</scope>
    <source>
        <strain evidence="4">ATCC 53774 / DSM 7210 / GS-15</strain>
    </source>
</reference>
<dbReference type="SUPFAM" id="SSF48695">
    <property type="entry name" value="Multiheme cytochromes"/>
    <property type="match status" value="1"/>
</dbReference>
<gene>
    <name evidence="3" type="ordered locus">Gmet_2156</name>
</gene>
<evidence type="ECO:0000259" key="2">
    <source>
        <dbReference type="Pfam" id="PF22113"/>
    </source>
</evidence>